<feature type="repeat" description="TPR" evidence="3">
    <location>
        <begin position="535"/>
        <end position="568"/>
    </location>
</feature>
<dbReference type="SUPFAM" id="SSF50494">
    <property type="entry name" value="Trypsin-like serine proteases"/>
    <property type="match status" value="2"/>
</dbReference>
<dbReference type="Gene3D" id="2.40.10.10">
    <property type="entry name" value="Trypsin-like serine proteases"/>
    <property type="match status" value="2"/>
</dbReference>
<sequence>MGHEQTNHRFLTFRIWISTLLMLPVQDCYLSVSTPTVFAIQQSSRLSSRQLQKLAQSITISIVSGERGGSGILIQKEGDLYTVLTSQHVVDAGKAHLIYTNDGQSYPAELVKGVNYNHLDLILLRFRSTKNYITAPIGNSLTLKEGDEVFSAGFPVEGHSSQVKRLVFRTGRVSLLLRRPLKGGYRVGYTNEIDKGMSGGPMLNSAGRVVGINGIHAQPLWGDPYVYEDGSQPNDALRDRMRRSSWGVPIETLARLEPPMMTPKHLQNQPRGRRATTKPIPPATSLVDNLAKEITVQIAWQNSHGAGVIAAKEGNKYYVLTAGHVVRGRNELKVVTHDQKQYSVDMKAVKTWEGTDLALLQFISNNTYQVGVLADYDLGNEDRVVFVSGTPVSKKTVEQSNRQFSVGLLYGGGIERAKDARSFAFGYDLIYTNSTSKGMSGSPVLDSLGRVIGIHTAAEGDPTLIKQKTGEEREIQLGYSLGVPIRTFLALMQQDKQQISFKIQTSLPPRLSAPQLDEMMTSSFNLEPPGSGSDEFDWLSYGNKLLRSQKYEKASTAFERAIHIKPDFYQAWYAKGRAQRLQRRYKEALVSFNQATSYNPTYDPAWRELGDTLFALNRYEEARLALEKVVELKPDEFMAYRGLCNVLGELGNYAQAIKACDRTIKINPQPLQYILRGEIHRNMGDIQEAIKNFDTALRLQPDNPFAYQQKGVAKSQEGNYQGALADLNKAISLHPDNAYAYGERGVVYAQMGNRLAFIEDFNKATRLEPDSASIYSKRGLARYHLQDFKEAIEDYTTAIGFAPESAHIYYKKLGDVRTAQKDFEAASKNYTEAIRLQPNYTPAYVGRGIARARVGNHLGMLEDFNQALSLQPDNAWLYSYRGDARFILKDSQGGMEDYSKAIALFPQLGYLYYMLRGNARQEQKDYKGAISDYNEALSLKPNFALAYNNRGLARVAWDENGAISRVRLAPGAIASVSSGLYINSKQSGGTQKDYERAIADFTEAIRYKPDFALAYNNRGFARYAQKDYEGALADYNQAIQLHPKNALLYISRAFVRSARKDDKGAIEDFNQAVRLKPELVDAYKDQGFARPLQKN</sequence>
<evidence type="ECO:0000256" key="4">
    <source>
        <dbReference type="SAM" id="MobiDB-lite"/>
    </source>
</evidence>
<dbReference type="PANTHER" id="PTHR44858">
    <property type="entry name" value="TETRATRICOPEPTIDE REPEAT PROTEIN 6"/>
    <property type="match status" value="1"/>
</dbReference>
<organism evidence="5 6">
    <name type="scientific">Scytonema hofmannii PCC 7110</name>
    <dbReference type="NCBI Taxonomy" id="128403"/>
    <lineage>
        <taxon>Bacteria</taxon>
        <taxon>Bacillati</taxon>
        <taxon>Cyanobacteriota</taxon>
        <taxon>Cyanophyceae</taxon>
        <taxon>Nostocales</taxon>
        <taxon>Scytonemataceae</taxon>
        <taxon>Scytonema</taxon>
    </lineage>
</organism>
<evidence type="ECO:0000313" key="6">
    <source>
        <dbReference type="Proteomes" id="UP000076925"/>
    </source>
</evidence>
<protein>
    <submittedName>
        <fullName evidence="5">Uncharacterized protein</fullName>
    </submittedName>
</protein>
<feature type="repeat" description="TPR" evidence="3">
    <location>
        <begin position="910"/>
        <end position="943"/>
    </location>
</feature>
<dbReference type="PANTHER" id="PTHR44858:SF1">
    <property type="entry name" value="UDP-N-ACETYLGLUCOSAMINE--PEPTIDE N-ACETYLGLUCOSAMINYLTRANSFERASE SPINDLY-RELATED"/>
    <property type="match status" value="1"/>
</dbReference>
<dbReference type="InterPro" id="IPR013105">
    <property type="entry name" value="TPR_2"/>
</dbReference>
<dbReference type="RefSeq" id="WP_017749910.1">
    <property type="nucleotide sequence ID" value="NZ_KQ976354.1"/>
</dbReference>
<dbReference type="Gene3D" id="2.40.10.120">
    <property type="match status" value="1"/>
</dbReference>
<dbReference type="Pfam" id="PF13414">
    <property type="entry name" value="TPR_11"/>
    <property type="match status" value="2"/>
</dbReference>
<dbReference type="Pfam" id="PF13181">
    <property type="entry name" value="TPR_8"/>
    <property type="match status" value="1"/>
</dbReference>
<feature type="repeat" description="TPR" evidence="3">
    <location>
        <begin position="670"/>
        <end position="703"/>
    </location>
</feature>
<feature type="repeat" description="TPR" evidence="3">
    <location>
        <begin position="569"/>
        <end position="602"/>
    </location>
</feature>
<keyword evidence="2 3" id="KW-0802">TPR repeat</keyword>
<dbReference type="PROSITE" id="PS50293">
    <property type="entry name" value="TPR_REGION"/>
    <property type="match status" value="2"/>
</dbReference>
<dbReference type="InterPro" id="IPR009003">
    <property type="entry name" value="Peptidase_S1_PA"/>
</dbReference>
<dbReference type="Proteomes" id="UP000076925">
    <property type="component" value="Unassembled WGS sequence"/>
</dbReference>
<proteinExistence type="predicted"/>
<dbReference type="SUPFAM" id="SSF81901">
    <property type="entry name" value="HCP-like"/>
    <property type="match status" value="1"/>
</dbReference>
<dbReference type="Gene3D" id="1.25.40.10">
    <property type="entry name" value="Tetratricopeptide repeat domain"/>
    <property type="match status" value="7"/>
</dbReference>
<dbReference type="SMART" id="SM00028">
    <property type="entry name" value="TPR"/>
    <property type="match status" value="15"/>
</dbReference>
<evidence type="ECO:0000256" key="1">
    <source>
        <dbReference type="ARBA" id="ARBA00022737"/>
    </source>
</evidence>
<accession>A0A139X0U2</accession>
<feature type="repeat" description="TPR" evidence="3">
    <location>
        <begin position="841"/>
        <end position="874"/>
    </location>
</feature>
<comment type="caution">
    <text evidence="5">The sequence shown here is derived from an EMBL/GenBank/DDBJ whole genome shotgun (WGS) entry which is preliminary data.</text>
</comment>
<evidence type="ECO:0000313" key="5">
    <source>
        <dbReference type="EMBL" id="KYC38280.1"/>
    </source>
</evidence>
<dbReference type="Pfam" id="PF14559">
    <property type="entry name" value="TPR_19"/>
    <property type="match status" value="1"/>
</dbReference>
<dbReference type="Pfam" id="PF00515">
    <property type="entry name" value="TPR_1"/>
    <property type="match status" value="1"/>
</dbReference>
<feature type="repeat" description="TPR" evidence="3">
    <location>
        <begin position="603"/>
        <end position="636"/>
    </location>
</feature>
<dbReference type="Pfam" id="PF13365">
    <property type="entry name" value="Trypsin_2"/>
    <property type="match status" value="2"/>
</dbReference>
<feature type="region of interest" description="Disordered" evidence="4">
    <location>
        <begin position="261"/>
        <end position="283"/>
    </location>
</feature>
<dbReference type="GO" id="GO:0009279">
    <property type="term" value="C:cell outer membrane"/>
    <property type="evidence" value="ECO:0007669"/>
    <property type="project" value="TreeGrafter"/>
</dbReference>
<evidence type="ECO:0000256" key="2">
    <source>
        <dbReference type="ARBA" id="ARBA00022803"/>
    </source>
</evidence>
<dbReference type="EMBL" id="ANNX02000042">
    <property type="protein sequence ID" value="KYC38280.1"/>
    <property type="molecule type" value="Genomic_DNA"/>
</dbReference>
<dbReference type="InterPro" id="IPR050498">
    <property type="entry name" value="Ycf3"/>
</dbReference>
<feature type="repeat" description="TPR" evidence="3">
    <location>
        <begin position="1012"/>
        <end position="1045"/>
    </location>
</feature>
<gene>
    <name evidence="5" type="ORF">WA1_38775</name>
</gene>
<keyword evidence="6" id="KW-1185">Reference proteome</keyword>
<feature type="repeat" description="TPR" evidence="3">
    <location>
        <begin position="807"/>
        <end position="840"/>
    </location>
</feature>
<dbReference type="Pfam" id="PF13432">
    <property type="entry name" value="TPR_16"/>
    <property type="match status" value="1"/>
</dbReference>
<dbReference type="STRING" id="128403.WA1_38775"/>
<dbReference type="InterPro" id="IPR019734">
    <property type="entry name" value="TPR_rpt"/>
</dbReference>
<dbReference type="AlphaFoldDB" id="A0A139X0U2"/>
<dbReference type="PROSITE" id="PS50005">
    <property type="entry name" value="TPR"/>
    <property type="match status" value="12"/>
</dbReference>
<dbReference type="Pfam" id="PF07719">
    <property type="entry name" value="TPR_2"/>
    <property type="match status" value="1"/>
</dbReference>
<feature type="repeat" description="TPR" evidence="3">
    <location>
        <begin position="738"/>
        <end position="771"/>
    </location>
</feature>
<dbReference type="InterPro" id="IPR043504">
    <property type="entry name" value="Peptidase_S1_PA_chymotrypsin"/>
</dbReference>
<reference evidence="5 6" key="1">
    <citation type="journal article" date="2013" name="Genome Biol. Evol.">
        <title>Genomes of Stigonematalean cyanobacteria (subsection V) and the evolution of oxygenic photosynthesis from prokaryotes to plastids.</title>
        <authorList>
            <person name="Dagan T."/>
            <person name="Roettger M."/>
            <person name="Stucken K."/>
            <person name="Landan G."/>
            <person name="Koch R."/>
            <person name="Major P."/>
            <person name="Gould S.B."/>
            <person name="Goremykin V.V."/>
            <person name="Rippka R."/>
            <person name="Tandeau de Marsac N."/>
            <person name="Gugger M."/>
            <person name="Lockhart P.J."/>
            <person name="Allen J.F."/>
            <person name="Brune I."/>
            <person name="Maus I."/>
            <person name="Puhler A."/>
            <person name="Martin W.F."/>
        </authorList>
    </citation>
    <scope>NUCLEOTIDE SEQUENCE [LARGE SCALE GENOMIC DNA]</scope>
    <source>
        <strain evidence="5 6">PCC 7110</strain>
    </source>
</reference>
<feature type="repeat" description="TPR" evidence="3">
    <location>
        <begin position="1046"/>
        <end position="1079"/>
    </location>
</feature>
<dbReference type="SUPFAM" id="SSF48452">
    <property type="entry name" value="TPR-like"/>
    <property type="match status" value="2"/>
</dbReference>
<name>A0A139X0U2_9CYAN</name>
<evidence type="ECO:0000256" key="3">
    <source>
        <dbReference type="PROSITE-ProRule" id="PRU00339"/>
    </source>
</evidence>
<feature type="repeat" description="TPR" evidence="3">
    <location>
        <begin position="772"/>
        <end position="805"/>
    </location>
</feature>
<keyword evidence="1" id="KW-0677">Repeat</keyword>
<feature type="repeat" description="TPR" evidence="3">
    <location>
        <begin position="704"/>
        <end position="737"/>
    </location>
</feature>
<dbReference type="InterPro" id="IPR011990">
    <property type="entry name" value="TPR-like_helical_dom_sf"/>
</dbReference>
<dbReference type="GO" id="GO:0046813">
    <property type="term" value="P:receptor-mediated virion attachment to host cell"/>
    <property type="evidence" value="ECO:0007669"/>
    <property type="project" value="TreeGrafter"/>
</dbReference>